<evidence type="ECO:0000256" key="3">
    <source>
        <dbReference type="ARBA" id="ARBA00022692"/>
    </source>
</evidence>
<keyword evidence="2" id="KW-1003">Cell membrane</keyword>
<protein>
    <submittedName>
        <fullName evidence="9">FtsX-like permease family protein</fullName>
    </submittedName>
</protein>
<dbReference type="InterPro" id="IPR003838">
    <property type="entry name" value="ABC3_permease_C"/>
</dbReference>
<keyword evidence="4 6" id="KW-1133">Transmembrane helix</keyword>
<evidence type="ECO:0000259" key="8">
    <source>
        <dbReference type="Pfam" id="PF12704"/>
    </source>
</evidence>
<evidence type="ECO:0000256" key="6">
    <source>
        <dbReference type="SAM" id="Phobius"/>
    </source>
</evidence>
<organism evidence="9 10">
    <name type="scientific">Alteromonas sediminis</name>
    <dbReference type="NCBI Taxonomy" id="2259342"/>
    <lineage>
        <taxon>Bacteria</taxon>
        <taxon>Pseudomonadati</taxon>
        <taxon>Pseudomonadota</taxon>
        <taxon>Gammaproteobacteria</taxon>
        <taxon>Alteromonadales</taxon>
        <taxon>Alteromonadaceae</taxon>
        <taxon>Alteromonas/Salinimonas group</taxon>
        <taxon>Alteromonas</taxon>
    </lineage>
</organism>
<evidence type="ECO:0000256" key="2">
    <source>
        <dbReference type="ARBA" id="ARBA00022475"/>
    </source>
</evidence>
<dbReference type="InterPro" id="IPR025857">
    <property type="entry name" value="MacB_PCD"/>
</dbReference>
<feature type="domain" description="ABC3 transporter permease C-terminal" evidence="7">
    <location>
        <begin position="278"/>
        <end position="390"/>
    </location>
</feature>
<comment type="caution">
    <text evidence="9">The sequence shown here is derived from an EMBL/GenBank/DDBJ whole genome shotgun (WGS) entry which is preliminary data.</text>
</comment>
<dbReference type="EMBL" id="RPOK01000002">
    <property type="protein sequence ID" value="RPJ67053.1"/>
    <property type="molecule type" value="Genomic_DNA"/>
</dbReference>
<dbReference type="GO" id="GO:0005886">
    <property type="term" value="C:plasma membrane"/>
    <property type="evidence" value="ECO:0007669"/>
    <property type="project" value="UniProtKB-SubCell"/>
</dbReference>
<dbReference type="PANTHER" id="PTHR43738:SF3">
    <property type="entry name" value="ABC TRANSPORTER PERMEASE"/>
    <property type="match status" value="1"/>
</dbReference>
<dbReference type="Pfam" id="PF12704">
    <property type="entry name" value="MacB_PCD"/>
    <property type="match status" value="1"/>
</dbReference>
<evidence type="ECO:0000259" key="7">
    <source>
        <dbReference type="Pfam" id="PF02687"/>
    </source>
</evidence>
<name>A0A3N5Y264_9ALTE</name>
<keyword evidence="10" id="KW-1185">Reference proteome</keyword>
<feature type="transmembrane region" description="Helical" evidence="6">
    <location>
        <begin position="273"/>
        <end position="295"/>
    </location>
</feature>
<dbReference type="PANTHER" id="PTHR43738">
    <property type="entry name" value="ABC TRANSPORTER, MEMBRANE PROTEIN"/>
    <property type="match status" value="1"/>
</dbReference>
<evidence type="ECO:0000256" key="1">
    <source>
        <dbReference type="ARBA" id="ARBA00004651"/>
    </source>
</evidence>
<keyword evidence="5 6" id="KW-0472">Membrane</keyword>
<dbReference type="AlphaFoldDB" id="A0A3N5Y264"/>
<reference evidence="9 10" key="1">
    <citation type="submission" date="2018-11" db="EMBL/GenBank/DDBJ databases">
        <authorList>
            <person name="Ye M.-Q."/>
            <person name="Du Z.-J."/>
        </authorList>
    </citation>
    <scope>NUCLEOTIDE SEQUENCE [LARGE SCALE GENOMIC DNA]</scope>
    <source>
        <strain evidence="9 10">U0105</strain>
    </source>
</reference>
<gene>
    <name evidence="9" type="ORF">DRW07_05775</name>
</gene>
<evidence type="ECO:0000256" key="5">
    <source>
        <dbReference type="ARBA" id="ARBA00023136"/>
    </source>
</evidence>
<evidence type="ECO:0000256" key="4">
    <source>
        <dbReference type="ARBA" id="ARBA00022989"/>
    </source>
</evidence>
<feature type="transmembrane region" description="Helical" evidence="6">
    <location>
        <begin position="365"/>
        <end position="390"/>
    </location>
</feature>
<sequence>MSSICHRTLTTGWLTVGTINLIWRNSVRNKIRFALTLLSVAIAFFLYTAYSGINTALTASVTEANQLRLNSSHKVSLTRGLPVSYKQKMRSIEGVTSVSYASWFGGYVKDETQQISVFAVDHESYFQMHPEYALDAEQLTRWQKQQTGILVGQKLADNFGWKVGDKVPISTSIWMNRDGHFTWFFTVSAIFQGNSPSVNDNQAFFHHQYFDEARAFGRYEANWFIPQIDKTANAAKVSLDIDAFFENAVEPTRTSTEQVFKKEQTQQFADMAMILRLAVIAVFFTLLLIVCNTMMQVIRERRRETAIMKTSGFSSSYLIILLFLESLLLFGSGAFLGGLVGFIALDQLQYLFSDFLPGISLSPNLFIEMALMIALGAIISSVFPAITLAASSITSDLGTQS</sequence>
<feature type="transmembrane region" description="Helical" evidence="6">
    <location>
        <begin position="316"/>
        <end position="345"/>
    </location>
</feature>
<feature type="transmembrane region" description="Helical" evidence="6">
    <location>
        <begin position="31"/>
        <end position="50"/>
    </location>
</feature>
<accession>A0A3N5Y264</accession>
<evidence type="ECO:0000313" key="9">
    <source>
        <dbReference type="EMBL" id="RPJ67053.1"/>
    </source>
</evidence>
<keyword evidence="3 6" id="KW-0812">Transmembrane</keyword>
<evidence type="ECO:0000313" key="10">
    <source>
        <dbReference type="Proteomes" id="UP000275281"/>
    </source>
</evidence>
<dbReference type="InterPro" id="IPR051125">
    <property type="entry name" value="ABC-4/HrtB_transporter"/>
</dbReference>
<dbReference type="OrthoDB" id="9775474at2"/>
<dbReference type="Proteomes" id="UP000275281">
    <property type="component" value="Unassembled WGS sequence"/>
</dbReference>
<proteinExistence type="predicted"/>
<comment type="subcellular location">
    <subcellularLocation>
        <location evidence="1">Cell membrane</location>
        <topology evidence="1">Multi-pass membrane protein</topology>
    </subcellularLocation>
</comment>
<dbReference type="Pfam" id="PF02687">
    <property type="entry name" value="FtsX"/>
    <property type="match status" value="1"/>
</dbReference>
<feature type="domain" description="MacB-like periplasmic core" evidence="8">
    <location>
        <begin position="34"/>
        <end position="238"/>
    </location>
</feature>